<dbReference type="Proteomes" id="UP000006729">
    <property type="component" value="Chromosome 4"/>
</dbReference>
<evidence type="ECO:0000256" key="4">
    <source>
        <dbReference type="ARBA" id="ARBA00023015"/>
    </source>
</evidence>
<dbReference type="PANTHER" id="PTHR31992:SF344">
    <property type="entry name" value="DOF ZINC FINGER PROTEIN"/>
    <property type="match status" value="1"/>
</dbReference>
<keyword evidence="13" id="KW-1185">Reference proteome</keyword>
<keyword evidence="4 9" id="KW-0805">Transcription regulation</keyword>
<evidence type="ECO:0000256" key="3">
    <source>
        <dbReference type="ARBA" id="ARBA00022833"/>
    </source>
</evidence>
<dbReference type="AlphaFoldDB" id="A0A2K2APX0"/>
<evidence type="ECO:0000256" key="6">
    <source>
        <dbReference type="ARBA" id="ARBA00023163"/>
    </source>
</evidence>
<gene>
    <name evidence="12" type="ORF">POPTR_004G046600</name>
</gene>
<keyword evidence="5 8" id="KW-0238">DNA-binding</keyword>
<dbReference type="EMBL" id="CM009293">
    <property type="protein sequence ID" value="PNT39577.1"/>
    <property type="molecule type" value="Genomic_DNA"/>
</dbReference>
<keyword evidence="6 9" id="KW-0804">Transcription</keyword>
<evidence type="ECO:0000313" key="12">
    <source>
        <dbReference type="EMBL" id="PNT39577.1"/>
    </source>
</evidence>
<feature type="region of interest" description="Disordered" evidence="10">
    <location>
        <begin position="89"/>
        <end position="116"/>
    </location>
</feature>
<dbReference type="GO" id="GO:0005634">
    <property type="term" value="C:nucleus"/>
    <property type="evidence" value="ECO:0007669"/>
    <property type="project" value="UniProtKB-SubCell"/>
</dbReference>
<evidence type="ECO:0000256" key="9">
    <source>
        <dbReference type="RuleBase" id="RU369094"/>
    </source>
</evidence>
<dbReference type="GO" id="GO:0003700">
    <property type="term" value="F:DNA-binding transcription factor activity"/>
    <property type="evidence" value="ECO:0007669"/>
    <property type="project" value="UniProtKB-UniRule"/>
</dbReference>
<proteinExistence type="predicted"/>
<evidence type="ECO:0000313" key="13">
    <source>
        <dbReference type="Proteomes" id="UP000006729"/>
    </source>
</evidence>
<dbReference type="STRING" id="3694.A0A2K2APX0"/>
<evidence type="ECO:0000259" key="11">
    <source>
        <dbReference type="PROSITE" id="PS50884"/>
    </source>
</evidence>
<organism evidence="12 13">
    <name type="scientific">Populus trichocarpa</name>
    <name type="common">Western balsam poplar</name>
    <name type="synonym">Populus balsamifera subsp. trichocarpa</name>
    <dbReference type="NCBI Taxonomy" id="3694"/>
    <lineage>
        <taxon>Eukaryota</taxon>
        <taxon>Viridiplantae</taxon>
        <taxon>Streptophyta</taxon>
        <taxon>Embryophyta</taxon>
        <taxon>Tracheophyta</taxon>
        <taxon>Spermatophyta</taxon>
        <taxon>Magnoliopsida</taxon>
        <taxon>eudicotyledons</taxon>
        <taxon>Gunneridae</taxon>
        <taxon>Pentapetalae</taxon>
        <taxon>rosids</taxon>
        <taxon>fabids</taxon>
        <taxon>Malpighiales</taxon>
        <taxon>Salicaceae</taxon>
        <taxon>Saliceae</taxon>
        <taxon>Populus</taxon>
    </lineage>
</organism>
<dbReference type="Pfam" id="PF02701">
    <property type="entry name" value="Zn_ribbon_Dof"/>
    <property type="match status" value="1"/>
</dbReference>
<feature type="compositionally biased region" description="Low complexity" evidence="10">
    <location>
        <begin position="104"/>
        <end position="114"/>
    </location>
</feature>
<dbReference type="InterPro" id="IPR045174">
    <property type="entry name" value="Dof"/>
</dbReference>
<dbReference type="FunCoup" id="A0A2K2APX0">
    <property type="interactions" value="730"/>
</dbReference>
<evidence type="ECO:0000256" key="8">
    <source>
        <dbReference type="PROSITE-ProRule" id="PRU00071"/>
    </source>
</evidence>
<protein>
    <recommendedName>
        <fullName evidence="9">Dof zinc finger protein</fullName>
    </recommendedName>
</protein>
<evidence type="ECO:0000256" key="5">
    <source>
        <dbReference type="ARBA" id="ARBA00023125"/>
    </source>
</evidence>
<keyword evidence="1 9" id="KW-0479">Metal-binding</keyword>
<dbReference type="GO" id="GO:0003677">
    <property type="term" value="F:DNA binding"/>
    <property type="evidence" value="ECO:0007669"/>
    <property type="project" value="UniProtKB-UniRule"/>
</dbReference>
<name>A0A2K2APX0_POPTR</name>
<evidence type="ECO:0000256" key="7">
    <source>
        <dbReference type="ARBA" id="ARBA00023242"/>
    </source>
</evidence>
<evidence type="ECO:0000256" key="2">
    <source>
        <dbReference type="ARBA" id="ARBA00022771"/>
    </source>
</evidence>
<accession>A0A2K2APX0</accession>
<dbReference type="PROSITE" id="PS50884">
    <property type="entry name" value="ZF_DOF_2"/>
    <property type="match status" value="1"/>
</dbReference>
<dbReference type="PROSITE" id="PS01361">
    <property type="entry name" value="ZF_DOF_1"/>
    <property type="match status" value="1"/>
</dbReference>
<keyword evidence="3 9" id="KW-0862">Zinc</keyword>
<dbReference type="InParanoid" id="A0A2K2APX0"/>
<dbReference type="InterPro" id="IPR003851">
    <property type="entry name" value="Znf_Dof"/>
</dbReference>
<feature type="domain" description="Dof-type" evidence="11">
    <location>
        <begin position="39"/>
        <end position="93"/>
    </location>
</feature>
<keyword evidence="2 8" id="KW-0863">Zinc-finger</keyword>
<keyword evidence="7 8" id="KW-0539">Nucleus</keyword>
<sequence>MVQNQIDEKSLMESTGKLMERPSEEVLSQPQQQQQQQALKCPRCDSSNTKFCYYNNYSLSQPRHFCKACKRYWTRGGTLRNVPVGGGCRKNKRVRRPASAVEGANNSVSSANPNPQTPIDHISPTSNHINPLFYGLTSSNPSEMDLPFPGRFNSRVYSAVSGYHDLQPQLNALALGFSSGIMSANDANGFNPTKQIQDVVTSNSLLSSYSNLFGSSTTSTNTTSPTMASLLASSFNQQKSTRAPNLYQNLTVPFEDLQMSGNSESGVGMKGVKIEHDQNRSNWNVPCQNQIEQVGFSDPSMYWNTTNSVGSWHDPANMGGVYGTQIGDGLRLSLNKGIRLVWLEPKDERSLDQRDHVSCKISLLVLFSRLRNPICTERNLGSSSLSSTQLS</sequence>
<reference evidence="12 13" key="1">
    <citation type="journal article" date="2006" name="Science">
        <title>The genome of black cottonwood, Populus trichocarpa (Torr. &amp; Gray).</title>
        <authorList>
            <person name="Tuskan G.A."/>
            <person name="Difazio S."/>
            <person name="Jansson S."/>
            <person name="Bohlmann J."/>
            <person name="Grigoriev I."/>
            <person name="Hellsten U."/>
            <person name="Putnam N."/>
            <person name="Ralph S."/>
            <person name="Rombauts S."/>
            <person name="Salamov A."/>
            <person name="Schein J."/>
            <person name="Sterck L."/>
            <person name="Aerts A."/>
            <person name="Bhalerao R.R."/>
            <person name="Bhalerao R.P."/>
            <person name="Blaudez D."/>
            <person name="Boerjan W."/>
            <person name="Brun A."/>
            <person name="Brunner A."/>
            <person name="Busov V."/>
            <person name="Campbell M."/>
            <person name="Carlson J."/>
            <person name="Chalot M."/>
            <person name="Chapman J."/>
            <person name="Chen G.L."/>
            <person name="Cooper D."/>
            <person name="Coutinho P.M."/>
            <person name="Couturier J."/>
            <person name="Covert S."/>
            <person name="Cronk Q."/>
            <person name="Cunningham R."/>
            <person name="Davis J."/>
            <person name="Degroeve S."/>
            <person name="Dejardin A."/>
            <person name="Depamphilis C."/>
            <person name="Detter J."/>
            <person name="Dirks B."/>
            <person name="Dubchak I."/>
            <person name="Duplessis S."/>
            <person name="Ehlting J."/>
            <person name="Ellis B."/>
            <person name="Gendler K."/>
            <person name="Goodstein D."/>
            <person name="Gribskov M."/>
            <person name="Grimwood J."/>
            <person name="Groover A."/>
            <person name="Gunter L."/>
            <person name="Hamberger B."/>
            <person name="Heinze B."/>
            <person name="Helariutta Y."/>
            <person name="Henrissat B."/>
            <person name="Holligan D."/>
            <person name="Holt R."/>
            <person name="Huang W."/>
            <person name="Islam-Faridi N."/>
            <person name="Jones S."/>
            <person name="Jones-Rhoades M."/>
            <person name="Jorgensen R."/>
            <person name="Joshi C."/>
            <person name="Kangasjarvi J."/>
            <person name="Karlsson J."/>
            <person name="Kelleher C."/>
            <person name="Kirkpatrick R."/>
            <person name="Kirst M."/>
            <person name="Kohler A."/>
            <person name="Kalluri U."/>
            <person name="Larimer F."/>
            <person name="Leebens-Mack J."/>
            <person name="Leple J.C."/>
            <person name="Locascio P."/>
            <person name="Lou Y."/>
            <person name="Lucas S."/>
            <person name="Martin F."/>
            <person name="Montanini B."/>
            <person name="Napoli C."/>
            <person name="Nelson D.R."/>
            <person name="Nelson C."/>
            <person name="Nieminen K."/>
            <person name="Nilsson O."/>
            <person name="Pereda V."/>
            <person name="Peter G."/>
            <person name="Philippe R."/>
            <person name="Pilate G."/>
            <person name="Poliakov A."/>
            <person name="Razumovskaya J."/>
            <person name="Richardson P."/>
            <person name="Rinaldi C."/>
            <person name="Ritland K."/>
            <person name="Rouze P."/>
            <person name="Ryaboy D."/>
            <person name="Schmutz J."/>
            <person name="Schrader J."/>
            <person name="Segerman B."/>
            <person name="Shin H."/>
            <person name="Siddiqui A."/>
            <person name="Sterky F."/>
            <person name="Terry A."/>
            <person name="Tsai C.J."/>
            <person name="Uberbacher E."/>
            <person name="Unneberg P."/>
            <person name="Vahala J."/>
            <person name="Wall K."/>
            <person name="Wessler S."/>
            <person name="Yang G."/>
            <person name="Yin T."/>
            <person name="Douglas C."/>
            <person name="Marra M."/>
            <person name="Sandberg G."/>
            <person name="Van de Peer Y."/>
            <person name="Rokhsar D."/>
        </authorList>
    </citation>
    <scope>NUCLEOTIDE SEQUENCE [LARGE SCALE GENOMIC DNA]</scope>
    <source>
        <strain evidence="13">cv. Nisqually</strain>
    </source>
</reference>
<evidence type="ECO:0000256" key="1">
    <source>
        <dbReference type="ARBA" id="ARBA00022723"/>
    </source>
</evidence>
<evidence type="ECO:0000256" key="10">
    <source>
        <dbReference type="SAM" id="MobiDB-lite"/>
    </source>
</evidence>
<dbReference type="PANTHER" id="PTHR31992">
    <property type="entry name" value="DOF ZINC FINGER PROTEIN DOF1.4-RELATED"/>
    <property type="match status" value="1"/>
</dbReference>
<dbReference type="GO" id="GO:0008270">
    <property type="term" value="F:zinc ion binding"/>
    <property type="evidence" value="ECO:0007669"/>
    <property type="project" value="UniProtKB-KW"/>
</dbReference>
<comment type="subcellular location">
    <subcellularLocation>
        <location evidence="8 9">Nucleus</location>
    </subcellularLocation>
</comment>
<comment type="function">
    <text evidence="9">Transcription factor that binds specifically to a 5'-AA[AG]G-3' consensus core sequence.</text>
</comment>